<dbReference type="Proteomes" id="UP000543836">
    <property type="component" value="Unassembled WGS sequence"/>
</dbReference>
<accession>A0A7W7EN39</accession>
<proteinExistence type="inferred from homology"/>
<evidence type="ECO:0000256" key="4">
    <source>
        <dbReference type="ARBA" id="ARBA00022801"/>
    </source>
</evidence>
<keyword evidence="7" id="KW-1185">Reference proteome</keyword>
<dbReference type="PANTHER" id="PTHR10061">
    <property type="entry name" value="S-FORMYLGLUTATHIONE HYDROLASE"/>
    <property type="match status" value="1"/>
</dbReference>
<dbReference type="InterPro" id="IPR029058">
    <property type="entry name" value="AB_hydrolase_fold"/>
</dbReference>
<name>A0A7W7EN39_9HYPH</name>
<reference evidence="6 7" key="1">
    <citation type="submission" date="2020-08" db="EMBL/GenBank/DDBJ databases">
        <title>Genomic Encyclopedia of Type Strains, Phase IV (KMG-V): Genome sequencing to study the core and pangenomes of soil and plant-associated prokaryotes.</title>
        <authorList>
            <person name="Whitman W."/>
        </authorList>
    </citation>
    <scope>NUCLEOTIDE SEQUENCE [LARGE SCALE GENOMIC DNA]</scope>
    <source>
        <strain evidence="6 7">SEMIA 492</strain>
    </source>
</reference>
<dbReference type="AlphaFoldDB" id="A0A7W7EN39"/>
<dbReference type="PANTHER" id="PTHR10061:SF0">
    <property type="entry name" value="S-FORMYLGLUTATHIONE HYDROLASE"/>
    <property type="match status" value="1"/>
</dbReference>
<gene>
    <name evidence="6" type="ORF">GGE60_005799</name>
</gene>
<dbReference type="GO" id="GO:0018738">
    <property type="term" value="F:S-formylglutathione hydrolase activity"/>
    <property type="evidence" value="ECO:0007669"/>
    <property type="project" value="UniProtKB-EC"/>
</dbReference>
<evidence type="ECO:0000256" key="1">
    <source>
        <dbReference type="ARBA" id="ARBA00005622"/>
    </source>
</evidence>
<comment type="caution">
    <text evidence="6">The sequence shown here is derived from an EMBL/GenBank/DDBJ whole genome shotgun (WGS) entry which is preliminary data.</text>
</comment>
<dbReference type="EC" id="3.1.2.12" evidence="2"/>
<dbReference type="InterPro" id="IPR014186">
    <property type="entry name" value="S-formylglutathione_hydrol"/>
</dbReference>
<evidence type="ECO:0000313" key="7">
    <source>
        <dbReference type="Proteomes" id="UP000543836"/>
    </source>
</evidence>
<evidence type="ECO:0000256" key="2">
    <source>
        <dbReference type="ARBA" id="ARBA00012479"/>
    </source>
</evidence>
<dbReference type="GO" id="GO:0046294">
    <property type="term" value="P:formaldehyde catabolic process"/>
    <property type="evidence" value="ECO:0007669"/>
    <property type="project" value="InterPro"/>
</dbReference>
<protein>
    <recommendedName>
        <fullName evidence="2">S-formylglutathione hydrolase</fullName>
        <ecNumber evidence="2">3.1.2.12</ecNumber>
    </recommendedName>
</protein>
<comment type="catalytic activity">
    <reaction evidence="5">
        <text>S-formylglutathione + H2O = formate + glutathione + H(+)</text>
        <dbReference type="Rhea" id="RHEA:14961"/>
        <dbReference type="ChEBI" id="CHEBI:15377"/>
        <dbReference type="ChEBI" id="CHEBI:15378"/>
        <dbReference type="ChEBI" id="CHEBI:15740"/>
        <dbReference type="ChEBI" id="CHEBI:57688"/>
        <dbReference type="ChEBI" id="CHEBI:57925"/>
        <dbReference type="EC" id="3.1.2.12"/>
    </reaction>
</comment>
<evidence type="ECO:0000256" key="3">
    <source>
        <dbReference type="ARBA" id="ARBA00022487"/>
    </source>
</evidence>
<evidence type="ECO:0000256" key="5">
    <source>
        <dbReference type="ARBA" id="ARBA00047590"/>
    </source>
</evidence>
<dbReference type="EMBL" id="JACIIG010000030">
    <property type="protein sequence ID" value="MBB4571635.1"/>
    <property type="molecule type" value="Genomic_DNA"/>
</dbReference>
<dbReference type="GO" id="GO:0052689">
    <property type="term" value="F:carboxylic ester hydrolase activity"/>
    <property type="evidence" value="ECO:0007669"/>
    <property type="project" value="UniProtKB-KW"/>
</dbReference>
<sequence length="67" mass="7416">MTFAVFVPPQASERKLPVLWYLSGLTCTHANVMEKGEYRRLAAELGVIVVCPDTSPRGDNIPDEPDN</sequence>
<keyword evidence="3" id="KW-0719">Serine esterase</keyword>
<dbReference type="InterPro" id="IPR000801">
    <property type="entry name" value="Esterase-like"/>
</dbReference>
<keyword evidence="4 6" id="KW-0378">Hydrolase</keyword>
<dbReference type="Pfam" id="PF00756">
    <property type="entry name" value="Esterase"/>
    <property type="match status" value="1"/>
</dbReference>
<dbReference type="Gene3D" id="3.40.50.1820">
    <property type="entry name" value="alpha/beta hydrolase"/>
    <property type="match status" value="1"/>
</dbReference>
<dbReference type="GO" id="GO:0005829">
    <property type="term" value="C:cytosol"/>
    <property type="evidence" value="ECO:0007669"/>
    <property type="project" value="TreeGrafter"/>
</dbReference>
<evidence type="ECO:0000313" key="6">
    <source>
        <dbReference type="EMBL" id="MBB4571635.1"/>
    </source>
</evidence>
<organism evidence="6 7">
    <name type="scientific">Rhizobium leucaenae</name>
    <dbReference type="NCBI Taxonomy" id="29450"/>
    <lineage>
        <taxon>Bacteria</taxon>
        <taxon>Pseudomonadati</taxon>
        <taxon>Pseudomonadota</taxon>
        <taxon>Alphaproteobacteria</taxon>
        <taxon>Hyphomicrobiales</taxon>
        <taxon>Rhizobiaceae</taxon>
        <taxon>Rhizobium/Agrobacterium group</taxon>
        <taxon>Rhizobium</taxon>
    </lineage>
</organism>
<dbReference type="SUPFAM" id="SSF53474">
    <property type="entry name" value="alpha/beta-Hydrolases"/>
    <property type="match status" value="1"/>
</dbReference>
<comment type="similarity">
    <text evidence="1">Belongs to the esterase D family.</text>
</comment>